<comment type="function">
    <text evidence="9">Part of the tripartite ATP-independent periplasmic (TRAP) transport system.</text>
</comment>
<comment type="subunit">
    <text evidence="9">The complex comprises the extracytoplasmic solute receptor protein and the two transmembrane proteins.</text>
</comment>
<keyword evidence="4 9" id="KW-0997">Cell inner membrane</keyword>
<dbReference type="STRING" id="441119.SAMN04488047_12315"/>
<feature type="transmembrane region" description="Helical" evidence="9">
    <location>
        <begin position="58"/>
        <end position="77"/>
    </location>
</feature>
<keyword evidence="12" id="KW-1185">Reference proteome</keyword>
<accession>A0A1I5UQS0</accession>
<evidence type="ECO:0000313" key="11">
    <source>
        <dbReference type="EMBL" id="SFP97579.1"/>
    </source>
</evidence>
<evidence type="ECO:0000313" key="12">
    <source>
        <dbReference type="Proteomes" id="UP000199356"/>
    </source>
</evidence>
<feature type="transmembrane region" description="Helical" evidence="9">
    <location>
        <begin position="139"/>
        <end position="158"/>
    </location>
</feature>
<feature type="transmembrane region" description="Helical" evidence="9">
    <location>
        <begin position="97"/>
        <end position="119"/>
    </location>
</feature>
<keyword evidence="3" id="KW-1003">Cell membrane</keyword>
<dbReference type="AlphaFoldDB" id="A0A1I5UQS0"/>
<dbReference type="GO" id="GO:0015740">
    <property type="term" value="P:C4-dicarboxylate transport"/>
    <property type="evidence" value="ECO:0007669"/>
    <property type="project" value="TreeGrafter"/>
</dbReference>
<evidence type="ECO:0000256" key="8">
    <source>
        <dbReference type="ARBA" id="ARBA00038436"/>
    </source>
</evidence>
<proteinExistence type="inferred from homology"/>
<dbReference type="OrthoDB" id="9797534at2"/>
<feature type="domain" description="Tripartite ATP-independent periplasmic transporters DctQ component" evidence="10">
    <location>
        <begin position="53"/>
        <end position="166"/>
    </location>
</feature>
<organism evidence="11 12">
    <name type="scientific">Tranquillimonas alkanivorans</name>
    <dbReference type="NCBI Taxonomy" id="441119"/>
    <lineage>
        <taxon>Bacteria</taxon>
        <taxon>Pseudomonadati</taxon>
        <taxon>Pseudomonadota</taxon>
        <taxon>Alphaproteobacteria</taxon>
        <taxon>Rhodobacterales</taxon>
        <taxon>Roseobacteraceae</taxon>
        <taxon>Tranquillimonas</taxon>
    </lineage>
</organism>
<dbReference type="RefSeq" id="WP_093424830.1">
    <property type="nucleotide sequence ID" value="NZ_FOXA01000023.1"/>
</dbReference>
<evidence type="ECO:0000256" key="9">
    <source>
        <dbReference type="RuleBase" id="RU369079"/>
    </source>
</evidence>
<reference evidence="11 12" key="1">
    <citation type="submission" date="2016-10" db="EMBL/GenBank/DDBJ databases">
        <authorList>
            <person name="de Groot N.N."/>
        </authorList>
    </citation>
    <scope>NUCLEOTIDE SEQUENCE [LARGE SCALE GENOMIC DNA]</scope>
    <source>
        <strain evidence="11 12">DSM 19547</strain>
    </source>
</reference>
<dbReference type="GO" id="GO:0005886">
    <property type="term" value="C:plasma membrane"/>
    <property type="evidence" value="ECO:0007669"/>
    <property type="project" value="UniProtKB-SubCell"/>
</dbReference>
<evidence type="ECO:0000256" key="4">
    <source>
        <dbReference type="ARBA" id="ARBA00022519"/>
    </source>
</evidence>
<feature type="transmembrane region" description="Helical" evidence="9">
    <location>
        <begin position="12"/>
        <end position="31"/>
    </location>
</feature>
<dbReference type="GO" id="GO:0022857">
    <property type="term" value="F:transmembrane transporter activity"/>
    <property type="evidence" value="ECO:0007669"/>
    <property type="project" value="UniProtKB-UniRule"/>
</dbReference>
<comment type="subcellular location">
    <subcellularLocation>
        <location evidence="1 9">Cell inner membrane</location>
        <topology evidence="1 9">Multi-pass membrane protein</topology>
    </subcellularLocation>
</comment>
<evidence type="ECO:0000256" key="7">
    <source>
        <dbReference type="ARBA" id="ARBA00023136"/>
    </source>
</evidence>
<keyword evidence="2 9" id="KW-0813">Transport</keyword>
<dbReference type="InterPro" id="IPR007387">
    <property type="entry name" value="TRAP_DctQ"/>
</dbReference>
<dbReference type="EMBL" id="FOXA01000023">
    <property type="protein sequence ID" value="SFP97579.1"/>
    <property type="molecule type" value="Genomic_DNA"/>
</dbReference>
<evidence type="ECO:0000256" key="2">
    <source>
        <dbReference type="ARBA" id="ARBA00022448"/>
    </source>
</evidence>
<name>A0A1I5UQS0_9RHOB</name>
<keyword evidence="5 9" id="KW-0812">Transmembrane</keyword>
<keyword evidence="7 9" id="KW-0472">Membrane</keyword>
<dbReference type="PANTHER" id="PTHR35011">
    <property type="entry name" value="2,3-DIKETO-L-GULONATE TRAP TRANSPORTER SMALL PERMEASE PROTEIN YIAM"/>
    <property type="match status" value="1"/>
</dbReference>
<evidence type="ECO:0000256" key="1">
    <source>
        <dbReference type="ARBA" id="ARBA00004429"/>
    </source>
</evidence>
<dbReference type="InterPro" id="IPR055348">
    <property type="entry name" value="DctQ"/>
</dbReference>
<dbReference type="Proteomes" id="UP000199356">
    <property type="component" value="Unassembled WGS sequence"/>
</dbReference>
<keyword evidence="6 9" id="KW-1133">Transmembrane helix</keyword>
<dbReference type="PANTHER" id="PTHR35011:SF10">
    <property type="entry name" value="TRAP TRANSPORTER SMALL PERMEASE PROTEIN"/>
    <property type="match status" value="1"/>
</dbReference>
<evidence type="ECO:0000256" key="3">
    <source>
        <dbReference type="ARBA" id="ARBA00022475"/>
    </source>
</evidence>
<gene>
    <name evidence="11" type="ORF">SAMN04488047_12315</name>
</gene>
<sequence length="183" mass="18850">MRSFLDRLYQGALALAAAAFAAIALLVLFQITGRLIDRAARATGAPPPGLTVPSLAEIGAFLFVGAVFLGLAGTLRAGGHVRVTLLTRALPPAAGRVLGFAVTLAAAGLAAFATWSSAVQVLDSWRFDSVSYGMIPVPLWLPQGVMTLGLALFCIALIDAAVALARGRVPDFQAAEAARGEHA</sequence>
<protein>
    <recommendedName>
        <fullName evidence="9">TRAP transporter small permease protein</fullName>
    </recommendedName>
</protein>
<dbReference type="Pfam" id="PF04290">
    <property type="entry name" value="DctQ"/>
    <property type="match status" value="1"/>
</dbReference>
<comment type="similarity">
    <text evidence="8 9">Belongs to the TRAP transporter small permease family.</text>
</comment>
<evidence type="ECO:0000259" key="10">
    <source>
        <dbReference type="Pfam" id="PF04290"/>
    </source>
</evidence>
<evidence type="ECO:0000256" key="5">
    <source>
        <dbReference type="ARBA" id="ARBA00022692"/>
    </source>
</evidence>
<evidence type="ECO:0000256" key="6">
    <source>
        <dbReference type="ARBA" id="ARBA00022989"/>
    </source>
</evidence>